<dbReference type="SUPFAM" id="SSF52540">
    <property type="entry name" value="P-loop containing nucleoside triphosphate hydrolases"/>
    <property type="match status" value="1"/>
</dbReference>
<accession>A0ABW3MK84</accession>
<dbReference type="Gene3D" id="3.40.50.300">
    <property type="entry name" value="P-loop containing nucleotide triphosphate hydrolases"/>
    <property type="match status" value="1"/>
</dbReference>
<name>A0ABW3MK84_9PSEU</name>
<keyword evidence="2" id="KW-0269">Exonuclease</keyword>
<sequence length="162" mass="17615">VLAPYVEDRWRLEHLTVNYRTPSEIMAVAADVLGPGMEAPKSVRSTGTDPWHMRVPDVRAQLDEIIAKELAAIGDGTLGVIVPNGLAETTVDLDDQVSTLTVWQAKGLEFDSVLVVDPAQILKDSPRGTNDLYVAMTRATQRLGVVHPGDLPEVLHRLAEAT</sequence>
<dbReference type="EMBL" id="JBHTIS010002919">
    <property type="protein sequence ID" value="MFD1050548.1"/>
    <property type="molecule type" value="Genomic_DNA"/>
</dbReference>
<keyword evidence="2" id="KW-0540">Nuclease</keyword>
<protein>
    <submittedName>
        <fullName evidence="2">3'-5' exonuclease</fullName>
    </submittedName>
</protein>
<evidence type="ECO:0000259" key="1">
    <source>
        <dbReference type="Pfam" id="PF13538"/>
    </source>
</evidence>
<dbReference type="Proteomes" id="UP001597045">
    <property type="component" value="Unassembled WGS sequence"/>
</dbReference>
<evidence type="ECO:0000313" key="3">
    <source>
        <dbReference type="Proteomes" id="UP001597045"/>
    </source>
</evidence>
<keyword evidence="2" id="KW-0378">Hydrolase</keyword>
<dbReference type="GO" id="GO:0004527">
    <property type="term" value="F:exonuclease activity"/>
    <property type="evidence" value="ECO:0007669"/>
    <property type="project" value="UniProtKB-KW"/>
</dbReference>
<dbReference type="InterPro" id="IPR027785">
    <property type="entry name" value="UvrD-like_helicase_C"/>
</dbReference>
<organism evidence="2 3">
    <name type="scientific">Kibdelosporangium lantanae</name>
    <dbReference type="NCBI Taxonomy" id="1497396"/>
    <lineage>
        <taxon>Bacteria</taxon>
        <taxon>Bacillati</taxon>
        <taxon>Actinomycetota</taxon>
        <taxon>Actinomycetes</taxon>
        <taxon>Pseudonocardiales</taxon>
        <taxon>Pseudonocardiaceae</taxon>
        <taxon>Kibdelosporangium</taxon>
    </lineage>
</organism>
<evidence type="ECO:0000313" key="2">
    <source>
        <dbReference type="EMBL" id="MFD1050548.1"/>
    </source>
</evidence>
<feature type="non-terminal residue" evidence="2">
    <location>
        <position position="1"/>
    </location>
</feature>
<keyword evidence="3" id="KW-1185">Reference proteome</keyword>
<reference evidence="3" key="1">
    <citation type="journal article" date="2019" name="Int. J. Syst. Evol. Microbiol.">
        <title>The Global Catalogue of Microorganisms (GCM) 10K type strain sequencing project: providing services to taxonomists for standard genome sequencing and annotation.</title>
        <authorList>
            <consortium name="The Broad Institute Genomics Platform"/>
            <consortium name="The Broad Institute Genome Sequencing Center for Infectious Disease"/>
            <person name="Wu L."/>
            <person name="Ma J."/>
        </authorList>
    </citation>
    <scope>NUCLEOTIDE SEQUENCE [LARGE SCALE GENOMIC DNA]</scope>
    <source>
        <strain evidence="3">JCM 31486</strain>
    </source>
</reference>
<proteinExistence type="predicted"/>
<gene>
    <name evidence="2" type="ORF">ACFQ1S_35990</name>
</gene>
<comment type="caution">
    <text evidence="2">The sequence shown here is derived from an EMBL/GenBank/DDBJ whole genome shotgun (WGS) entry which is preliminary data.</text>
</comment>
<feature type="domain" description="UvrD-like helicase C-terminal" evidence="1">
    <location>
        <begin position="100"/>
        <end position="146"/>
    </location>
</feature>
<dbReference type="InterPro" id="IPR027417">
    <property type="entry name" value="P-loop_NTPase"/>
</dbReference>
<dbReference type="Pfam" id="PF13538">
    <property type="entry name" value="UvrD_C_2"/>
    <property type="match status" value="1"/>
</dbReference>